<accession>C6I0N9</accession>
<dbReference type="EMBL" id="GG693887">
    <property type="protein sequence ID" value="EES51694.1"/>
    <property type="molecule type" value="Genomic_DNA"/>
</dbReference>
<keyword evidence="2" id="KW-1185">Reference proteome</keyword>
<evidence type="ECO:0000313" key="1">
    <source>
        <dbReference type="EMBL" id="EES51694.1"/>
    </source>
</evidence>
<dbReference type="AlphaFoldDB" id="C6I0N9"/>
<dbReference type="GO" id="GO:0008767">
    <property type="term" value="F:UDP-galactopyranose mutase activity"/>
    <property type="evidence" value="ECO:0007669"/>
    <property type="project" value="TreeGrafter"/>
</dbReference>
<proteinExistence type="predicted"/>
<evidence type="ECO:0000313" key="2">
    <source>
        <dbReference type="Proteomes" id="UP000009374"/>
    </source>
</evidence>
<name>C6I0N9_9BACT</name>
<organism evidence="1 2">
    <name type="scientific">Leptospirillum ferrodiazotrophum</name>
    <dbReference type="NCBI Taxonomy" id="412449"/>
    <lineage>
        <taxon>Bacteria</taxon>
        <taxon>Pseudomonadati</taxon>
        <taxon>Nitrospirota</taxon>
        <taxon>Nitrospiria</taxon>
        <taxon>Nitrospirales</taxon>
        <taxon>Nitrospiraceae</taxon>
        <taxon>Leptospirillum</taxon>
    </lineage>
</organism>
<dbReference type="PANTHER" id="PTHR21197:SF0">
    <property type="entry name" value="UDP-GALACTOPYRANOSE MUTASE"/>
    <property type="match status" value="1"/>
</dbReference>
<gene>
    <name evidence="1" type="ORF">UBAL3_95680130</name>
</gene>
<dbReference type="Gene3D" id="3.40.50.720">
    <property type="entry name" value="NAD(P)-binding Rossmann-like Domain"/>
    <property type="match status" value="1"/>
</dbReference>
<dbReference type="SUPFAM" id="SSF51971">
    <property type="entry name" value="Nucleotide-binding domain"/>
    <property type="match status" value="1"/>
</dbReference>
<sequence>MIVIDRRDHIGGNSYDEKDHHSILIHKCDPHVFYTNLVEVYKYLSNFTEWYPYEHHILTSVNGMLLPIPINLDTINKLYSLNLNE</sequence>
<dbReference type="GO" id="GO:0050660">
    <property type="term" value="F:flavin adenine dinucleotide binding"/>
    <property type="evidence" value="ECO:0007669"/>
    <property type="project" value="TreeGrafter"/>
</dbReference>
<dbReference type="PANTHER" id="PTHR21197">
    <property type="entry name" value="UDP-GALACTOPYRANOSE MUTASE"/>
    <property type="match status" value="1"/>
</dbReference>
<dbReference type="Pfam" id="PF13450">
    <property type="entry name" value="NAD_binding_8"/>
    <property type="match status" value="1"/>
</dbReference>
<dbReference type="GO" id="GO:0005829">
    <property type="term" value="C:cytosol"/>
    <property type="evidence" value="ECO:0007669"/>
    <property type="project" value="TreeGrafter"/>
</dbReference>
<reference evidence="1 2" key="1">
    <citation type="journal article" date="2009" name="Appl. Environ. Microbiol.">
        <title>Community genomic and proteomic analyses of chemoautotrophic iron-oxidizing "Leptospirillum rubarum" (Group II) and "Leptospirillum ferrodiazotrophum" (Group III) bacteria in acid mine drainage biofilms.</title>
        <authorList>
            <person name="Goltsman D.S."/>
            <person name="Denef V.J."/>
            <person name="Singer S.W."/>
            <person name="VerBerkmoes N.C."/>
            <person name="Lefsrud M."/>
            <person name="Mueller R.S."/>
            <person name="Dick G.J."/>
            <person name="Sun C.L."/>
            <person name="Wheeler K.E."/>
            <person name="Zemla A."/>
            <person name="Baker B.J."/>
            <person name="Hauser L."/>
            <person name="Land M."/>
            <person name="Shah M.B."/>
            <person name="Thelen M.P."/>
            <person name="Hettich R.L."/>
            <person name="Banfield J.F."/>
        </authorList>
    </citation>
    <scope>NUCLEOTIDE SEQUENCE [LARGE SCALE GENOMIC DNA]</scope>
</reference>
<protein>
    <submittedName>
        <fullName evidence="1">UDP-galactopyranose mutase-like protein</fullName>
    </submittedName>
</protein>
<dbReference type="Proteomes" id="UP000009374">
    <property type="component" value="Unassembled WGS sequence"/>
</dbReference>